<protein>
    <submittedName>
        <fullName evidence="1">AlNc14C81G5310 protein</fullName>
    </submittedName>
</protein>
<accession>F0WFC0</accession>
<evidence type="ECO:0000313" key="1">
    <source>
        <dbReference type="EMBL" id="CCA19902.1"/>
    </source>
</evidence>
<reference evidence="1" key="1">
    <citation type="journal article" date="2011" name="PLoS Biol.">
        <title>Gene gain and loss during evolution of obligate parasitism in the white rust pathogen of Arabidopsis thaliana.</title>
        <authorList>
            <person name="Kemen E."/>
            <person name="Gardiner A."/>
            <person name="Schultz-Larsen T."/>
            <person name="Kemen A.C."/>
            <person name="Balmuth A.L."/>
            <person name="Robert-Seilaniantz A."/>
            <person name="Bailey K."/>
            <person name="Holub E."/>
            <person name="Studholme D.J."/>
            <person name="Maclean D."/>
            <person name="Jones J.D."/>
        </authorList>
    </citation>
    <scope>NUCLEOTIDE SEQUENCE</scope>
</reference>
<name>F0WFC0_9STRA</name>
<reference evidence="1" key="2">
    <citation type="submission" date="2011-02" db="EMBL/GenBank/DDBJ databases">
        <authorList>
            <person name="MacLean D."/>
        </authorList>
    </citation>
    <scope>NUCLEOTIDE SEQUENCE</scope>
</reference>
<dbReference type="AlphaFoldDB" id="F0WFC0"/>
<sequence>MDAYMVYDRRIKAMNMHGGQVLRMPEECRSNTRVRVATIFSRHLTIDVGGGSDARSPNGYTWGWSVKSRHSSLGFPDFLDQENMEGFDEKEPQVLIAFLIAALTPAVLKSTVQTELKLQVNDRYRNNLPAFVASIKPQLISLVRFVTILAEERWRGSTRIT</sequence>
<dbReference type="HOGENOM" id="CLU_1646809_0_0_1"/>
<dbReference type="EMBL" id="FR824126">
    <property type="protein sequence ID" value="CCA19902.1"/>
    <property type="molecule type" value="Genomic_DNA"/>
</dbReference>
<organism evidence="1">
    <name type="scientific">Albugo laibachii Nc14</name>
    <dbReference type="NCBI Taxonomy" id="890382"/>
    <lineage>
        <taxon>Eukaryota</taxon>
        <taxon>Sar</taxon>
        <taxon>Stramenopiles</taxon>
        <taxon>Oomycota</taxon>
        <taxon>Peronosporomycetes</taxon>
        <taxon>Albuginales</taxon>
        <taxon>Albuginaceae</taxon>
        <taxon>Albugo</taxon>
    </lineage>
</organism>
<proteinExistence type="predicted"/>
<gene>
    <name evidence="1" type="primary">AlNc14C81G5310</name>
    <name evidence="1" type="ORF">ALNC14_060450</name>
</gene>